<evidence type="ECO:0000313" key="2">
    <source>
        <dbReference type="EMBL" id="WWA46981.1"/>
    </source>
</evidence>
<dbReference type="InterPro" id="IPR017850">
    <property type="entry name" value="Alkaline_phosphatase_core_sf"/>
</dbReference>
<keyword evidence="1" id="KW-0732">Signal</keyword>
<evidence type="ECO:0000256" key="1">
    <source>
        <dbReference type="SAM" id="SignalP"/>
    </source>
</evidence>
<proteinExistence type="predicted"/>
<dbReference type="PANTHER" id="PTHR10151">
    <property type="entry name" value="ECTONUCLEOTIDE PYROPHOSPHATASE/PHOSPHODIESTERASE"/>
    <property type="match status" value="1"/>
</dbReference>
<dbReference type="RefSeq" id="WP_338445872.1">
    <property type="nucleotide sequence ID" value="NZ_CP144918.1"/>
</dbReference>
<accession>A0ABZ2D6X7</accession>
<dbReference type="PROSITE" id="PS51257">
    <property type="entry name" value="PROKAR_LIPOPROTEIN"/>
    <property type="match status" value="1"/>
</dbReference>
<feature type="signal peptide" evidence="1">
    <location>
        <begin position="1"/>
        <end position="24"/>
    </location>
</feature>
<protein>
    <submittedName>
        <fullName evidence="2">Ectonucleotide pyrophosphatase/phosphodiesterase</fullName>
    </submittedName>
</protein>
<dbReference type="PANTHER" id="PTHR10151:SF120">
    <property type="entry name" value="BIS(5'-ADENOSYL)-TRIPHOSPHATASE"/>
    <property type="match status" value="1"/>
</dbReference>
<dbReference type="Gene3D" id="3.30.1360.180">
    <property type="match status" value="1"/>
</dbReference>
<sequence length="429" mass="46361">MRRLASALTLAAAALLSACAPAHQAPVRSIAAAPEAAAEQRKPVTVLVSIDGFRPDYLDRGLTPTLSSLAAEGVRAPIQPSFPSKTFPNHWTLVTGVVPDVHGITANRIEDPARPEEVFTMATVDPWWWNAAKPVWVEAEEAGIRTAVMFWPGSAVAWGGTMPESGWGSPEGGRYPQDWQQFSMAVSNVQRVNTVLDWLRRPAEIRPAFVTLYFDTVDTAGHVGGPDSAELNAALRDIDGDIAMLVEGLERLGQPANLVIVSDHGMAATSSARVIALDEMLDPTLYRLVESGAYATFQPTEGSVEALEAALLREHPHMECWRKGEMPARFDYGTHARIPPYLCLPETGWTIAPTRREGEWTGGSHGYDPAAPEMAALFVAHGPAFRQGVRIPGFKNTVVAPLLRELMGLPQAASALTPVRGALDDNAQR</sequence>
<evidence type="ECO:0000313" key="3">
    <source>
        <dbReference type="Proteomes" id="UP001335183"/>
    </source>
</evidence>
<dbReference type="InterPro" id="IPR002591">
    <property type="entry name" value="Phosphodiest/P_Trfase"/>
</dbReference>
<dbReference type="Proteomes" id="UP001335183">
    <property type="component" value="Chromosome"/>
</dbReference>
<dbReference type="EMBL" id="CP144918">
    <property type="protein sequence ID" value="WWA46981.1"/>
    <property type="molecule type" value="Genomic_DNA"/>
</dbReference>
<dbReference type="Gene3D" id="3.40.720.10">
    <property type="entry name" value="Alkaline Phosphatase, subunit A"/>
    <property type="match status" value="1"/>
</dbReference>
<dbReference type="Pfam" id="PF01663">
    <property type="entry name" value="Phosphodiest"/>
    <property type="match status" value="1"/>
</dbReference>
<name>A0ABZ2D6X7_9SPHN</name>
<dbReference type="CDD" id="cd16018">
    <property type="entry name" value="Enpp"/>
    <property type="match status" value="1"/>
</dbReference>
<dbReference type="SUPFAM" id="SSF53649">
    <property type="entry name" value="Alkaline phosphatase-like"/>
    <property type="match status" value="1"/>
</dbReference>
<gene>
    <name evidence="2" type="ORF">V5F89_12050</name>
</gene>
<keyword evidence="3" id="KW-1185">Reference proteome</keyword>
<reference evidence="2 3" key="1">
    <citation type="submission" date="2024-02" db="EMBL/GenBank/DDBJ databases">
        <title>The whole genome sequence of five bacterial samples isolated from Abu Dhabi Sabkha-shore region.</title>
        <authorList>
            <person name="Sudalaimuthuasari N."/>
            <person name="Sarfraz B."/>
            <person name="Tuyisabe J.D."/>
            <person name="Mugisha Ntwali L.D.M."/>
            <person name="Ali A.I.A.A."/>
            <person name="Almansoori S.Z.A."/>
            <person name="Alajami H.S.A."/>
            <person name="Almeqbaali A.A.S."/>
            <person name="Kundu B."/>
            <person name="Saeed E.E."/>
            <person name="Sukumarinath V."/>
            <person name="Mishra A.K."/>
            <person name="Hazzouri K.M."/>
            <person name="Almaskari R."/>
            <person name="Sharma A.K."/>
            <person name="Amiri K.M.A."/>
        </authorList>
    </citation>
    <scope>NUCLEOTIDE SEQUENCE [LARGE SCALE GENOMIC DNA]</scope>
    <source>
        <strain evidence="3">kcgeb_sd</strain>
    </source>
</reference>
<feature type="chain" id="PRO_5047550437" evidence="1">
    <location>
        <begin position="25"/>
        <end position="429"/>
    </location>
</feature>
<organism evidence="2 3">
    <name type="scientific">Pelagerythrobacter marensis</name>
    <dbReference type="NCBI Taxonomy" id="543877"/>
    <lineage>
        <taxon>Bacteria</taxon>
        <taxon>Pseudomonadati</taxon>
        <taxon>Pseudomonadota</taxon>
        <taxon>Alphaproteobacteria</taxon>
        <taxon>Sphingomonadales</taxon>
        <taxon>Erythrobacteraceae</taxon>
        <taxon>Pelagerythrobacter</taxon>
    </lineage>
</organism>